<dbReference type="EMBL" id="BSFQ01000004">
    <property type="protein sequence ID" value="GLL10205.1"/>
    <property type="molecule type" value="Genomic_DNA"/>
</dbReference>
<gene>
    <name evidence="3" type="ORF">GCM10017577_13450</name>
</gene>
<accession>A0A9W6L112</accession>
<comment type="caution">
    <text evidence="3">The sequence shown here is derived from an EMBL/GenBank/DDBJ whole genome shotgun (WGS) entry which is preliminary data.</text>
</comment>
<proteinExistence type="predicted"/>
<dbReference type="Proteomes" id="UP001143463">
    <property type="component" value="Unassembled WGS sequence"/>
</dbReference>
<feature type="transmembrane region" description="Helical" evidence="2">
    <location>
        <begin position="109"/>
        <end position="126"/>
    </location>
</feature>
<dbReference type="RefSeq" id="WP_051736728.1">
    <property type="nucleotide sequence ID" value="NZ_BAAAUZ010000004.1"/>
</dbReference>
<keyword evidence="2" id="KW-1133">Transmembrane helix</keyword>
<feature type="compositionally biased region" description="Basic and acidic residues" evidence="1">
    <location>
        <begin position="197"/>
        <end position="206"/>
    </location>
</feature>
<reference evidence="3" key="1">
    <citation type="journal article" date="2014" name="Int. J. Syst. Evol. Microbiol.">
        <title>Complete genome sequence of Corynebacterium casei LMG S-19264T (=DSM 44701T), isolated from a smear-ripened cheese.</title>
        <authorList>
            <consortium name="US DOE Joint Genome Institute (JGI-PGF)"/>
            <person name="Walter F."/>
            <person name="Albersmeier A."/>
            <person name="Kalinowski J."/>
            <person name="Ruckert C."/>
        </authorList>
    </citation>
    <scope>NUCLEOTIDE SEQUENCE</scope>
    <source>
        <strain evidence="3">VKM Ac-1069</strain>
    </source>
</reference>
<reference evidence="3" key="2">
    <citation type="submission" date="2023-01" db="EMBL/GenBank/DDBJ databases">
        <authorList>
            <person name="Sun Q."/>
            <person name="Evtushenko L."/>
        </authorList>
    </citation>
    <scope>NUCLEOTIDE SEQUENCE</scope>
    <source>
        <strain evidence="3">VKM Ac-1069</strain>
    </source>
</reference>
<name>A0A9W6L112_9PSEU</name>
<evidence type="ECO:0000256" key="1">
    <source>
        <dbReference type="SAM" id="MobiDB-lite"/>
    </source>
</evidence>
<keyword evidence="2" id="KW-0812">Transmembrane</keyword>
<sequence>MRLRRRPREVDLYLPMGRIEHLFEAPQLDPFAPELEDYDPRPGLEQMVRAVQRAKRKAPLKVTVGLPADVVTPGLEERARAALSRECRRRIAALNDDVDGVRRLGIRTLLWGLLAVLFINGAVGALGTTEPGSIEDALSTGLQTVAWVVLWVPINLLIYDLWYYRRDRRAYRRLRDLALRVVAQGPGETGTGSGPHARGDEPRDVR</sequence>
<protein>
    <submittedName>
        <fullName evidence="3">Uncharacterized protein</fullName>
    </submittedName>
</protein>
<evidence type="ECO:0000256" key="2">
    <source>
        <dbReference type="SAM" id="Phobius"/>
    </source>
</evidence>
<evidence type="ECO:0000313" key="4">
    <source>
        <dbReference type="Proteomes" id="UP001143463"/>
    </source>
</evidence>
<feature type="transmembrane region" description="Helical" evidence="2">
    <location>
        <begin position="146"/>
        <end position="164"/>
    </location>
</feature>
<evidence type="ECO:0000313" key="3">
    <source>
        <dbReference type="EMBL" id="GLL10205.1"/>
    </source>
</evidence>
<organism evidence="3 4">
    <name type="scientific">Pseudonocardia halophobica</name>
    <dbReference type="NCBI Taxonomy" id="29401"/>
    <lineage>
        <taxon>Bacteria</taxon>
        <taxon>Bacillati</taxon>
        <taxon>Actinomycetota</taxon>
        <taxon>Actinomycetes</taxon>
        <taxon>Pseudonocardiales</taxon>
        <taxon>Pseudonocardiaceae</taxon>
        <taxon>Pseudonocardia</taxon>
    </lineage>
</organism>
<keyword evidence="2" id="KW-0472">Membrane</keyword>
<feature type="region of interest" description="Disordered" evidence="1">
    <location>
        <begin position="185"/>
        <end position="206"/>
    </location>
</feature>
<keyword evidence="4" id="KW-1185">Reference proteome</keyword>
<dbReference type="AlphaFoldDB" id="A0A9W6L112"/>